<protein>
    <submittedName>
        <fullName evidence="1">Uncharacterized protein</fullName>
    </submittedName>
</protein>
<sequence>MTRALRQAFEARLLAARLWVVLLLAALPALLVRGRVLRPEEEPRLPSVPTDPQPLPIS</sequence>
<comment type="caution">
    <text evidence="1">The sequence shown here is derived from an EMBL/GenBank/DDBJ whole genome shotgun (WGS) entry which is preliminary data.</text>
</comment>
<keyword evidence="2" id="KW-1185">Reference proteome</keyword>
<evidence type="ECO:0000313" key="2">
    <source>
        <dbReference type="Proteomes" id="UP001376459"/>
    </source>
</evidence>
<dbReference type="Proteomes" id="UP001376459">
    <property type="component" value="Unassembled WGS sequence"/>
</dbReference>
<accession>A0ABU8UF42</accession>
<gene>
    <name evidence="1" type="ORF">WKI71_00130</name>
</gene>
<name>A0ABU8UF42_9ACTN</name>
<organism evidence="1 2">
    <name type="scientific">Streptomyces machairae</name>
    <dbReference type="NCBI Taxonomy" id="3134109"/>
    <lineage>
        <taxon>Bacteria</taxon>
        <taxon>Bacillati</taxon>
        <taxon>Actinomycetota</taxon>
        <taxon>Actinomycetes</taxon>
        <taxon>Kitasatosporales</taxon>
        <taxon>Streptomycetaceae</taxon>
        <taxon>Streptomyces</taxon>
    </lineage>
</organism>
<evidence type="ECO:0000313" key="1">
    <source>
        <dbReference type="EMBL" id="MEJ8667530.1"/>
    </source>
</evidence>
<proteinExistence type="predicted"/>
<dbReference type="EMBL" id="JBBKAK010000001">
    <property type="protein sequence ID" value="MEJ8667530.1"/>
    <property type="molecule type" value="Genomic_DNA"/>
</dbReference>
<reference evidence="1 2" key="1">
    <citation type="submission" date="2024-03" db="EMBL/GenBank/DDBJ databases">
        <title>Novel Streptomyces species of biotechnological and ecological value are a feature of Machair soil.</title>
        <authorList>
            <person name="Prole J.R."/>
            <person name="Goodfellow M."/>
            <person name="Allenby N."/>
            <person name="Ward A.C."/>
        </authorList>
    </citation>
    <scope>NUCLEOTIDE SEQUENCE [LARGE SCALE GENOMIC DNA]</scope>
    <source>
        <strain evidence="1 2">MS1.AVA.1</strain>
    </source>
</reference>